<dbReference type="EMBL" id="CP010802">
    <property type="protein sequence ID" value="ALC17001.1"/>
    <property type="molecule type" value="Genomic_DNA"/>
</dbReference>
<reference evidence="1 2" key="1">
    <citation type="submission" date="2015-07" db="EMBL/GenBank/DDBJ databases">
        <title>Isolation and Genomic Characterization of a Novel Halophilic Metal-Reducing Deltaproteobacterium from the Deep Subsurface.</title>
        <authorList>
            <person name="Badalamenti J.P."/>
            <person name="Summers Z.M."/>
            <person name="Gralnick J.A."/>
            <person name="Bond D.R."/>
        </authorList>
    </citation>
    <scope>NUCLEOTIDE SEQUENCE [LARGE SCALE GENOMIC DNA]</scope>
    <source>
        <strain evidence="1 2">WTL</strain>
    </source>
</reference>
<dbReference type="PATRIC" id="fig|1603606.3.peg.2417"/>
<accession>A0A0M4D3F8</accession>
<gene>
    <name evidence="1" type="ORF">DSOUD_2237</name>
</gene>
<dbReference type="RefSeq" id="WP_053551048.1">
    <property type="nucleotide sequence ID" value="NZ_CP010802.1"/>
</dbReference>
<keyword evidence="2" id="KW-1185">Reference proteome</keyword>
<sequence length="251" mass="27875">MERALFLSRPDDDLPSWVGRLYFGAEFCPWTFPEAAEILAAMEAARRCAVPFTLATPVIVEPFLAPLRRVLEKISPFLAPGDEILISDWGALSLVQETAPGIPVILGRVLSGQKRGPEILDLQLTADESRYFRQGSWYSPEAERFLAETGIYRVELDNLLQGISPLPDGLRASLHYPFAMVTSSRNCPFRDGNRAEGCDSSCGEVFVLESPRSQLPLLQRGNTQFLSNDDLPGDLQGCGIDRLVWHPCLPR</sequence>
<dbReference type="Proteomes" id="UP000057158">
    <property type="component" value="Chromosome"/>
</dbReference>
<dbReference type="AlphaFoldDB" id="A0A0M4D3F8"/>
<evidence type="ECO:0000313" key="1">
    <source>
        <dbReference type="EMBL" id="ALC17001.1"/>
    </source>
</evidence>
<organism evidence="1 2">
    <name type="scientific">Desulfuromonas soudanensis</name>
    <dbReference type="NCBI Taxonomy" id="1603606"/>
    <lineage>
        <taxon>Bacteria</taxon>
        <taxon>Pseudomonadati</taxon>
        <taxon>Thermodesulfobacteriota</taxon>
        <taxon>Desulfuromonadia</taxon>
        <taxon>Desulfuromonadales</taxon>
        <taxon>Desulfuromonadaceae</taxon>
        <taxon>Desulfuromonas</taxon>
    </lineage>
</organism>
<protein>
    <submittedName>
        <fullName evidence="1">Uncharacterized protein</fullName>
    </submittedName>
</protein>
<dbReference type="STRING" id="1603606.DSOUD_2237"/>
<evidence type="ECO:0000313" key="2">
    <source>
        <dbReference type="Proteomes" id="UP000057158"/>
    </source>
</evidence>
<proteinExistence type="predicted"/>
<dbReference type="OrthoDB" id="5401561at2"/>
<name>A0A0M4D3F8_9BACT</name>
<dbReference type="KEGG" id="des:DSOUD_2237"/>